<name>A0ABT2JTC8_9ACTN</name>
<protein>
    <submittedName>
        <fullName evidence="2">Uncharacterized protein</fullName>
    </submittedName>
</protein>
<evidence type="ECO:0000313" key="3">
    <source>
        <dbReference type="Proteomes" id="UP001156389"/>
    </source>
</evidence>
<evidence type="ECO:0000313" key="2">
    <source>
        <dbReference type="EMBL" id="MCT2591113.1"/>
    </source>
</evidence>
<keyword evidence="3" id="KW-1185">Reference proteome</keyword>
<dbReference type="EMBL" id="JAJAGO010000006">
    <property type="protein sequence ID" value="MCT2591113.1"/>
    <property type="molecule type" value="Genomic_DNA"/>
</dbReference>
<feature type="region of interest" description="Disordered" evidence="1">
    <location>
        <begin position="256"/>
        <end position="276"/>
    </location>
</feature>
<organism evidence="2 3">
    <name type="scientific">Streptomyces gossypii</name>
    <dbReference type="NCBI Taxonomy" id="2883101"/>
    <lineage>
        <taxon>Bacteria</taxon>
        <taxon>Bacillati</taxon>
        <taxon>Actinomycetota</taxon>
        <taxon>Actinomycetes</taxon>
        <taxon>Kitasatosporales</taxon>
        <taxon>Streptomycetaceae</taxon>
        <taxon>Streptomyces</taxon>
    </lineage>
</organism>
<proteinExistence type="predicted"/>
<accession>A0ABT2JTC8</accession>
<reference evidence="2 3" key="1">
    <citation type="submission" date="2021-10" db="EMBL/GenBank/DDBJ databases">
        <title>Streptomyces gossypii sp. nov., isolated from soil collected from cotton field.</title>
        <authorList>
            <person name="Ge X."/>
            <person name="Chen X."/>
            <person name="Liu W."/>
        </authorList>
    </citation>
    <scope>NUCLEOTIDE SEQUENCE [LARGE SCALE GENOMIC DNA]</scope>
    <source>
        <strain evidence="2 3">N2-109</strain>
    </source>
</reference>
<feature type="compositionally biased region" description="Basic and acidic residues" evidence="1">
    <location>
        <begin position="256"/>
        <end position="265"/>
    </location>
</feature>
<dbReference type="Proteomes" id="UP001156389">
    <property type="component" value="Unassembled WGS sequence"/>
</dbReference>
<gene>
    <name evidence="2" type="ORF">LHJ74_14545</name>
</gene>
<sequence length="290" mass="31998">MTHTLTLDLAAGRYIRHLDQDAALAPEVYRHARGILGSTRVTIHTTDTHTGTIISHGQHAGTWTITKHVEPEPDPAAAVRGDGIRWGWTLVGLDRLARTVVSNNRAWWPAGDRDDLYSAAWHGIVEHLYATATEPRRVDLMEAGRRALADDVRDTMRHHGARRDTSNSGVKYATYWAWAGRAAPSPETAIVDRMAVEQILPTLTRGQLAAVHALAATGDYADAARLYGTSTGGLESQLTLARRRFRVLWHEGETPSRPWGCDRRAGSTRGTVGTRSAVARLRQRRRAEVA</sequence>
<evidence type="ECO:0000256" key="1">
    <source>
        <dbReference type="SAM" id="MobiDB-lite"/>
    </source>
</evidence>
<comment type="caution">
    <text evidence="2">The sequence shown here is derived from an EMBL/GenBank/DDBJ whole genome shotgun (WGS) entry which is preliminary data.</text>
</comment>
<dbReference type="RefSeq" id="WP_260218438.1">
    <property type="nucleotide sequence ID" value="NZ_JAJAGO010000006.1"/>
</dbReference>